<reference evidence="11" key="1">
    <citation type="submission" date="2015-09" db="EMBL/GenBank/DDBJ databases">
        <title>Draft Genome Sequences of Two Novel Amoeba-resistant Intranuclear Bacteria, Candidatus Berkiella cookevillensis and Candidatus Berkiella aquae.</title>
        <authorList>
            <person name="Mehari Y.T."/>
            <person name="Arivett B.A."/>
            <person name="Farone A.L."/>
            <person name="Gunderson J.H."/>
            <person name="Farone M.B."/>
        </authorList>
    </citation>
    <scope>NUCLEOTIDE SEQUENCE [LARGE SCALE GENOMIC DNA]</scope>
    <source>
        <strain evidence="11">HT99</strain>
    </source>
</reference>
<dbReference type="GO" id="GO:0004359">
    <property type="term" value="F:glutaminase activity"/>
    <property type="evidence" value="ECO:0007669"/>
    <property type="project" value="InterPro"/>
</dbReference>
<dbReference type="InterPro" id="IPR014729">
    <property type="entry name" value="Rossmann-like_a/b/a_fold"/>
</dbReference>
<dbReference type="NCBIfam" id="TIGR00552">
    <property type="entry name" value="nadE"/>
    <property type="match status" value="1"/>
</dbReference>
<dbReference type="InterPro" id="IPR036526">
    <property type="entry name" value="C-N_Hydrolase_sf"/>
</dbReference>
<comment type="similarity">
    <text evidence="9">Belongs to the NAD synthetase family.</text>
</comment>
<feature type="active site" description="Nucleophile; for glutaminase activity" evidence="7">
    <location>
        <position position="146"/>
    </location>
</feature>
<keyword evidence="13" id="KW-1185">Reference proteome</keyword>
<dbReference type="Gene3D" id="3.60.110.10">
    <property type="entry name" value="Carbon-nitrogen hydrolase"/>
    <property type="match status" value="1"/>
</dbReference>
<dbReference type="FunFam" id="3.40.50.620:FF:000106">
    <property type="entry name" value="Glutamine-dependent NAD(+) synthetase"/>
    <property type="match status" value="1"/>
</dbReference>
<dbReference type="InterPro" id="IPR003010">
    <property type="entry name" value="C-N_Hydrolase"/>
</dbReference>
<dbReference type="GO" id="GO:0009435">
    <property type="term" value="P:NAD+ biosynthetic process"/>
    <property type="evidence" value="ECO:0007669"/>
    <property type="project" value="UniProtKB-UniRule"/>
</dbReference>
<dbReference type="PATRIC" id="fig|1590043.3.peg.758"/>
<feature type="binding site" evidence="7">
    <location>
        <position position="186"/>
    </location>
    <ligand>
        <name>L-glutamine</name>
        <dbReference type="ChEBI" id="CHEBI:58359"/>
    </ligand>
</feature>
<dbReference type="RefSeq" id="WP_083482798.1">
    <property type="nucleotide sequence ID" value="NZ_LKAJ02000001.1"/>
</dbReference>
<evidence type="ECO:0000256" key="8">
    <source>
        <dbReference type="PIRNR" id="PIRNR006630"/>
    </source>
</evidence>
<dbReference type="Proteomes" id="UP000051497">
    <property type="component" value="Unassembled WGS sequence"/>
</dbReference>
<dbReference type="PROSITE" id="PS50263">
    <property type="entry name" value="CN_HYDROLASE"/>
    <property type="match status" value="1"/>
</dbReference>
<reference evidence="12" key="2">
    <citation type="journal article" date="2016" name="Genome Announc.">
        <title>Draft Genome Sequences of Two Novel Amoeba-Resistant Intranuclear Bacteria, 'Candidatus Berkiella cookevillensis' and 'Candidatus Berkiella aquae'.</title>
        <authorList>
            <person name="Mehari Y.T."/>
            <person name="Arivett B.A."/>
            <person name="Farone A.L."/>
            <person name="Gunderson J.H."/>
            <person name="Farone M.B."/>
        </authorList>
    </citation>
    <scope>NUCLEOTIDE SEQUENCE</scope>
    <source>
        <strain evidence="12">HT99</strain>
    </source>
</reference>
<evidence type="ECO:0000313" key="12">
    <source>
        <dbReference type="EMBL" id="MCS5712461.1"/>
    </source>
</evidence>
<evidence type="ECO:0000313" key="11">
    <source>
        <dbReference type="EMBL" id="KRG22338.1"/>
    </source>
</evidence>
<dbReference type="CDD" id="cd00553">
    <property type="entry name" value="NAD_synthase"/>
    <property type="match status" value="1"/>
</dbReference>
<feature type="binding site" evidence="7">
    <location>
        <position position="406"/>
    </location>
    <ligand>
        <name>deamido-NAD(+)</name>
        <dbReference type="ChEBI" id="CHEBI:58437"/>
        <note>ligand shared between two neighboring subunits</note>
    </ligand>
</feature>
<dbReference type="SUPFAM" id="SSF52402">
    <property type="entry name" value="Adenine nucleotide alpha hydrolases-like"/>
    <property type="match status" value="1"/>
</dbReference>
<evidence type="ECO:0000256" key="5">
    <source>
        <dbReference type="ARBA" id="ARBA00022840"/>
    </source>
</evidence>
<dbReference type="InterPro" id="IPR003694">
    <property type="entry name" value="NAD_synthase"/>
</dbReference>
<organism evidence="11">
    <name type="scientific">Candidatus Berkiella aquae</name>
    <dbReference type="NCBI Taxonomy" id="295108"/>
    <lineage>
        <taxon>Bacteria</taxon>
        <taxon>Pseudomonadati</taxon>
        <taxon>Pseudomonadota</taxon>
        <taxon>Gammaproteobacteria</taxon>
        <taxon>Candidatus Berkiellales</taxon>
        <taxon>Candidatus Berkiellaceae</taxon>
        <taxon>Candidatus Berkiella</taxon>
    </lineage>
</organism>
<dbReference type="InterPro" id="IPR014445">
    <property type="entry name" value="Gln-dep_NAD_synthase"/>
</dbReference>
<dbReference type="CDD" id="cd07570">
    <property type="entry name" value="GAT_Gln-NAD-synth"/>
    <property type="match status" value="1"/>
</dbReference>
<feature type="binding site" evidence="7">
    <location>
        <begin position="294"/>
        <end position="301"/>
    </location>
    <ligand>
        <name>ATP</name>
        <dbReference type="ChEBI" id="CHEBI:30616"/>
    </ligand>
</feature>
<comment type="caution">
    <text evidence="11">The sequence shown here is derived from an EMBL/GenBank/DDBJ whole genome shotgun (WGS) entry which is preliminary data.</text>
</comment>
<name>A0A0Q9YX76_9GAMM</name>
<dbReference type="PANTHER" id="PTHR23090">
    <property type="entry name" value="NH 3 /GLUTAMINE-DEPENDENT NAD + SYNTHETASE"/>
    <property type="match status" value="1"/>
</dbReference>
<accession>A0A0Q9YX76</accession>
<proteinExistence type="inferred from homology"/>
<evidence type="ECO:0000256" key="7">
    <source>
        <dbReference type="HAMAP-Rule" id="MF_02090"/>
    </source>
</evidence>
<dbReference type="OrthoDB" id="9760188at2"/>
<dbReference type="EMBL" id="LKAJ02000001">
    <property type="protein sequence ID" value="MCS5712461.1"/>
    <property type="molecule type" value="Genomic_DNA"/>
</dbReference>
<feature type="binding site" evidence="7">
    <location>
        <position position="377"/>
    </location>
    <ligand>
        <name>deamido-NAD(+)</name>
        <dbReference type="ChEBI" id="CHEBI:58437"/>
        <note>ligand shared between two neighboring subunits</note>
    </ligand>
</feature>
<feature type="binding site" evidence="7">
    <location>
        <position position="401"/>
    </location>
    <ligand>
        <name>ATP</name>
        <dbReference type="ChEBI" id="CHEBI:30616"/>
    </ligand>
</feature>
<dbReference type="NCBIfam" id="NF010588">
    <property type="entry name" value="PRK13981.1"/>
    <property type="match status" value="1"/>
</dbReference>
<comment type="pathway">
    <text evidence="1 7 8">Cofactor biosynthesis; NAD(+) biosynthesis; NAD(+) from deamido-NAD(+) (L-Gln route): step 1/1.</text>
</comment>
<dbReference type="SUPFAM" id="SSF56317">
    <property type="entry name" value="Carbon-nitrogen hydrolase"/>
    <property type="match status" value="1"/>
</dbReference>
<evidence type="ECO:0000259" key="10">
    <source>
        <dbReference type="PROSITE" id="PS50263"/>
    </source>
</evidence>
<dbReference type="PIRSF" id="PIRSF006630">
    <property type="entry name" value="NADS_GAT"/>
    <property type="match status" value="1"/>
</dbReference>
<dbReference type="GO" id="GO:0005524">
    <property type="term" value="F:ATP binding"/>
    <property type="evidence" value="ECO:0007669"/>
    <property type="project" value="UniProtKB-UniRule"/>
</dbReference>
<feature type="binding site" evidence="7">
    <location>
        <position position="524"/>
    </location>
    <ligand>
        <name>deamido-NAD(+)</name>
        <dbReference type="ChEBI" id="CHEBI:58437"/>
        <note>ligand shared between two neighboring subunits</note>
    </ligand>
</feature>
<dbReference type="EMBL" id="LKAJ01000002">
    <property type="protein sequence ID" value="KRG22338.1"/>
    <property type="molecule type" value="Genomic_DNA"/>
</dbReference>
<feature type="active site" description="Proton acceptor; for glutaminase activity" evidence="7">
    <location>
        <position position="39"/>
    </location>
</feature>
<keyword evidence="6 7" id="KW-0520">NAD</keyword>
<comment type="function">
    <text evidence="7">Catalyzes the ATP-dependent amidation of deamido-NAD to form NAD. Uses L-glutamine as a nitrogen source.</text>
</comment>
<comment type="caution">
    <text evidence="7">Lacks conserved residue(s) required for the propagation of feature annotation.</text>
</comment>
<protein>
    <recommendedName>
        <fullName evidence="7 8">Glutamine-dependent NAD(+) synthetase</fullName>
        <ecNumber evidence="7 8">6.3.5.1</ecNumber>
    </recommendedName>
    <alternativeName>
        <fullName evidence="7 8">NAD(+) synthase [glutamine-hydrolyzing]</fullName>
    </alternativeName>
</protein>
<evidence type="ECO:0000256" key="3">
    <source>
        <dbReference type="ARBA" id="ARBA00022598"/>
    </source>
</evidence>
<keyword evidence="5 7" id="KW-0067">ATP-binding</keyword>
<dbReference type="PANTHER" id="PTHR23090:SF9">
    <property type="entry name" value="GLUTAMINE-DEPENDENT NAD(+) SYNTHETASE"/>
    <property type="match status" value="1"/>
</dbReference>
<dbReference type="GO" id="GO:0003952">
    <property type="term" value="F:NAD+ synthase (glutamine-hydrolyzing) activity"/>
    <property type="evidence" value="ECO:0007669"/>
    <property type="project" value="UniProtKB-UniRule"/>
</dbReference>
<evidence type="ECO:0000256" key="4">
    <source>
        <dbReference type="ARBA" id="ARBA00022741"/>
    </source>
</evidence>
<reference evidence="12" key="3">
    <citation type="submission" date="2021-06" db="EMBL/GenBank/DDBJ databases">
        <title>Genomic Description and Analysis of Intracellular Bacteria, Candidatus Berkiella cookevillensis and Candidatus Berkiella aquae.</title>
        <authorList>
            <person name="Kidane D.T."/>
            <person name="Mehari Y.T."/>
            <person name="Rice F.C."/>
            <person name="Arivett B.A."/>
            <person name="Farone A.L."/>
            <person name="Berk S.G."/>
            <person name="Farone M.B."/>
        </authorList>
    </citation>
    <scope>NUCLEOTIDE SEQUENCE</scope>
    <source>
        <strain evidence="12">HT99</strain>
    </source>
</reference>
<evidence type="ECO:0000256" key="1">
    <source>
        <dbReference type="ARBA" id="ARBA00005188"/>
    </source>
</evidence>
<sequence>MRIAVAQLNYKLGDFAGNFAKIANAIQTHHDYDLVVFSELCLSGYYPGDLIDYPQFLETQNHFLEKVSALTQNGPAVIIGFISKNPNKGKPFYNSLALFANHQQRTIYHKRLLPVYNIFDEARHFAPGKTPGIVEFNQLKIGLLICEDGWASLNDYLYDCDPVQDLMQHPLDLIICINGSPSNVGKQKERLTQFSSIAKRCQAPLIFTNQVGANDDIVFDGASFILDNEGKSLGALPSFSECVGTFSFNEGTIHSLNHFQQTSLVPEIALCYQQIILGLQDYAQKCGFHQVVLGVSGGLDSAITLALAVKALGARNVIGLAMPSRYSSKASLDDAMALCHTFNVQLFVASIEDEFSLALNQFTKIYGEKPKSLTEQNIQARLRGRFLMEYSNQTGALVLSTGNKSELSVGYTTLYGDMTGGLNLIGDLYKTEVYDLCEYFNQLHPDTPIPVNIIRKAPSAELAPEQKDSDNMPEYAILDPILKLYIEGDLLPKEEYSRYQTITAKLDPAIIKRVRNMVDKAEFKRRQAAPIIRLQRRAFGFGRQLPITGTFP</sequence>
<evidence type="ECO:0000256" key="9">
    <source>
        <dbReference type="RuleBase" id="RU003811"/>
    </source>
</evidence>
<dbReference type="UniPathway" id="UPA00253">
    <property type="reaction ID" value="UER00334"/>
</dbReference>
<dbReference type="EC" id="6.3.5.1" evidence="7 8"/>
<dbReference type="InterPro" id="IPR022310">
    <property type="entry name" value="NAD/GMP_synthase"/>
</dbReference>
<comment type="similarity">
    <text evidence="2 7 8">In the C-terminal section; belongs to the NAD synthetase family.</text>
</comment>
<dbReference type="GO" id="GO:0008795">
    <property type="term" value="F:NAD+ synthase activity"/>
    <property type="evidence" value="ECO:0007669"/>
    <property type="project" value="UniProtKB-UniRule"/>
</dbReference>
<evidence type="ECO:0000256" key="2">
    <source>
        <dbReference type="ARBA" id="ARBA00007145"/>
    </source>
</evidence>
<keyword evidence="4 7" id="KW-0547">Nucleotide-binding</keyword>
<evidence type="ECO:0000313" key="13">
    <source>
        <dbReference type="Proteomes" id="UP000051497"/>
    </source>
</evidence>
<feature type="active site" description="For glutaminase activity" evidence="7">
    <location>
        <position position="110"/>
    </location>
</feature>
<dbReference type="Gene3D" id="3.40.50.620">
    <property type="entry name" value="HUPs"/>
    <property type="match status" value="1"/>
</dbReference>
<keyword evidence="3 7" id="KW-0436">Ligase</keyword>
<dbReference type="HAMAP" id="MF_02090">
    <property type="entry name" value="NadE_glutamine_dep"/>
    <property type="match status" value="1"/>
</dbReference>
<comment type="catalytic activity">
    <reaction evidence="7 8">
        <text>deamido-NAD(+) + L-glutamine + ATP + H2O = L-glutamate + AMP + diphosphate + NAD(+) + H(+)</text>
        <dbReference type="Rhea" id="RHEA:24384"/>
        <dbReference type="ChEBI" id="CHEBI:15377"/>
        <dbReference type="ChEBI" id="CHEBI:15378"/>
        <dbReference type="ChEBI" id="CHEBI:29985"/>
        <dbReference type="ChEBI" id="CHEBI:30616"/>
        <dbReference type="ChEBI" id="CHEBI:33019"/>
        <dbReference type="ChEBI" id="CHEBI:57540"/>
        <dbReference type="ChEBI" id="CHEBI:58359"/>
        <dbReference type="ChEBI" id="CHEBI:58437"/>
        <dbReference type="ChEBI" id="CHEBI:456215"/>
        <dbReference type="EC" id="6.3.5.1"/>
    </reaction>
</comment>
<dbReference type="Pfam" id="PF00795">
    <property type="entry name" value="CN_hydrolase"/>
    <property type="match status" value="1"/>
</dbReference>
<evidence type="ECO:0000256" key="6">
    <source>
        <dbReference type="ARBA" id="ARBA00023027"/>
    </source>
</evidence>
<dbReference type="GO" id="GO:0005737">
    <property type="term" value="C:cytoplasm"/>
    <property type="evidence" value="ECO:0007669"/>
    <property type="project" value="InterPro"/>
</dbReference>
<feature type="binding site" evidence="7">
    <location>
        <position position="116"/>
    </location>
    <ligand>
        <name>L-glutamine</name>
        <dbReference type="ChEBI" id="CHEBI:58359"/>
    </ligand>
</feature>
<dbReference type="AlphaFoldDB" id="A0A0Q9YX76"/>
<dbReference type="STRING" id="295108.HT99x_00759"/>
<feature type="domain" description="CN hydrolase" evidence="10">
    <location>
        <begin position="1"/>
        <end position="255"/>
    </location>
</feature>
<feature type="binding site" evidence="7">
    <location>
        <position position="180"/>
    </location>
    <ligand>
        <name>L-glutamine</name>
        <dbReference type="ChEBI" id="CHEBI:58359"/>
    </ligand>
</feature>
<dbReference type="Pfam" id="PF02540">
    <property type="entry name" value="NAD_synthase"/>
    <property type="match status" value="1"/>
</dbReference>
<gene>
    <name evidence="7 11" type="primary">nadE</name>
    <name evidence="11" type="ORF">HT99x_00759</name>
    <name evidence="12" type="ORF">HT99x_013550</name>
</gene>